<evidence type="ECO:0000259" key="9">
    <source>
        <dbReference type="Pfam" id="PF12704"/>
    </source>
</evidence>
<keyword evidence="4 7" id="KW-0812">Transmembrane</keyword>
<gene>
    <name evidence="10" type="ORF">ENK44_06140</name>
</gene>
<keyword evidence="3" id="KW-1003">Cell membrane</keyword>
<comment type="similarity">
    <text evidence="2">Belongs to the ABC-4 integral membrane protein family. LolC/E subfamily.</text>
</comment>
<protein>
    <submittedName>
        <fullName evidence="10">ABC transporter permease</fullName>
    </submittedName>
</protein>
<feature type="transmembrane region" description="Helical" evidence="7">
    <location>
        <begin position="308"/>
        <end position="339"/>
    </location>
</feature>
<dbReference type="PANTHER" id="PTHR30489:SF0">
    <property type="entry name" value="LIPOPROTEIN-RELEASING SYSTEM TRANSMEMBRANE PROTEIN LOLE"/>
    <property type="match status" value="1"/>
</dbReference>
<sequence>MYLSLSWRNIWRNKKRTLILAASVFFAVLLAIVMRSGQLGSYAYMIHSSAKLLTGYLQVQGKGYWENRSLDKGIHISPEDIERIRKIENVTNVTPRLEAFALISHLNHTKVGQIIGIVPESETRMTGLRDKLIEGEYLSSDSLALLIGKGLAEVFQANIGDSLVIYGQGAYGQMAVALMPIGGIVDLPFEILDNSLVFMVLPRAQEIFSMENRITSLPIMIDDIRHLDHVLEDVSVIADDHWAIMTWDEMMPDLKENIEVDNVSGMIMLAILYVVIAFGVLGTVMMMVSERTREFGILISVGMRKSRLIVVTFLESIFVSFLGAVAGMIASVPIIMYLIEHPIHISGEGAKIYENMGIEPIMNFSGDPTIFVSQALVVLAIALVTTVYPYLFIRRLDPVRALHG</sequence>
<evidence type="ECO:0000256" key="4">
    <source>
        <dbReference type="ARBA" id="ARBA00022692"/>
    </source>
</evidence>
<evidence type="ECO:0000313" key="10">
    <source>
        <dbReference type="EMBL" id="HGY55257.1"/>
    </source>
</evidence>
<feature type="domain" description="ABC3 transporter permease C-terminal" evidence="8">
    <location>
        <begin position="266"/>
        <end position="398"/>
    </location>
</feature>
<accession>A0A7V4U0Y1</accession>
<evidence type="ECO:0000256" key="2">
    <source>
        <dbReference type="ARBA" id="ARBA00005236"/>
    </source>
</evidence>
<dbReference type="PANTHER" id="PTHR30489">
    <property type="entry name" value="LIPOPROTEIN-RELEASING SYSTEM TRANSMEMBRANE PROTEIN LOLE"/>
    <property type="match status" value="1"/>
</dbReference>
<dbReference type="Pfam" id="PF02687">
    <property type="entry name" value="FtsX"/>
    <property type="match status" value="1"/>
</dbReference>
<dbReference type="GO" id="GO:0044874">
    <property type="term" value="P:lipoprotein localization to outer membrane"/>
    <property type="evidence" value="ECO:0007669"/>
    <property type="project" value="TreeGrafter"/>
</dbReference>
<dbReference type="InterPro" id="IPR025857">
    <property type="entry name" value="MacB_PCD"/>
</dbReference>
<dbReference type="EMBL" id="DRQG01000058">
    <property type="protein sequence ID" value="HGY55257.1"/>
    <property type="molecule type" value="Genomic_DNA"/>
</dbReference>
<comment type="subcellular location">
    <subcellularLocation>
        <location evidence="1">Cell membrane</location>
        <topology evidence="1">Multi-pass membrane protein</topology>
    </subcellularLocation>
</comment>
<evidence type="ECO:0000256" key="7">
    <source>
        <dbReference type="SAM" id="Phobius"/>
    </source>
</evidence>
<feature type="transmembrane region" description="Helical" evidence="7">
    <location>
        <begin position="370"/>
        <end position="393"/>
    </location>
</feature>
<organism evidence="10">
    <name type="scientific">Caldithrix abyssi</name>
    <dbReference type="NCBI Taxonomy" id="187145"/>
    <lineage>
        <taxon>Bacteria</taxon>
        <taxon>Pseudomonadati</taxon>
        <taxon>Calditrichota</taxon>
        <taxon>Calditrichia</taxon>
        <taxon>Calditrichales</taxon>
        <taxon>Calditrichaceae</taxon>
        <taxon>Caldithrix</taxon>
    </lineage>
</organism>
<evidence type="ECO:0000259" key="8">
    <source>
        <dbReference type="Pfam" id="PF02687"/>
    </source>
</evidence>
<keyword evidence="6 7" id="KW-0472">Membrane</keyword>
<evidence type="ECO:0000256" key="1">
    <source>
        <dbReference type="ARBA" id="ARBA00004651"/>
    </source>
</evidence>
<name>A0A7V4U0Y1_CALAY</name>
<feature type="domain" description="MacB-like periplasmic core" evidence="9">
    <location>
        <begin position="18"/>
        <end position="218"/>
    </location>
</feature>
<evidence type="ECO:0000256" key="3">
    <source>
        <dbReference type="ARBA" id="ARBA00022475"/>
    </source>
</evidence>
<keyword evidence="5 7" id="KW-1133">Transmembrane helix</keyword>
<dbReference type="InterPro" id="IPR051447">
    <property type="entry name" value="Lipoprotein-release_system"/>
</dbReference>
<proteinExistence type="inferred from homology"/>
<dbReference type="Proteomes" id="UP000885779">
    <property type="component" value="Unassembled WGS sequence"/>
</dbReference>
<dbReference type="Pfam" id="PF12704">
    <property type="entry name" value="MacB_PCD"/>
    <property type="match status" value="1"/>
</dbReference>
<evidence type="ECO:0000256" key="5">
    <source>
        <dbReference type="ARBA" id="ARBA00022989"/>
    </source>
</evidence>
<comment type="caution">
    <text evidence="10">The sequence shown here is derived from an EMBL/GenBank/DDBJ whole genome shotgun (WGS) entry which is preliminary data.</text>
</comment>
<dbReference type="AlphaFoldDB" id="A0A7V4U0Y1"/>
<evidence type="ECO:0000256" key="6">
    <source>
        <dbReference type="ARBA" id="ARBA00023136"/>
    </source>
</evidence>
<feature type="transmembrane region" description="Helical" evidence="7">
    <location>
        <begin position="266"/>
        <end position="288"/>
    </location>
</feature>
<reference evidence="10" key="1">
    <citation type="journal article" date="2020" name="mSystems">
        <title>Genome- and Community-Level Interaction Insights into Carbon Utilization and Element Cycling Functions of Hydrothermarchaeota in Hydrothermal Sediment.</title>
        <authorList>
            <person name="Zhou Z."/>
            <person name="Liu Y."/>
            <person name="Xu W."/>
            <person name="Pan J."/>
            <person name="Luo Z.H."/>
            <person name="Li M."/>
        </authorList>
    </citation>
    <scope>NUCLEOTIDE SEQUENCE [LARGE SCALE GENOMIC DNA]</scope>
    <source>
        <strain evidence="10">HyVt-577</strain>
    </source>
</reference>
<dbReference type="GO" id="GO:0098797">
    <property type="term" value="C:plasma membrane protein complex"/>
    <property type="evidence" value="ECO:0007669"/>
    <property type="project" value="TreeGrafter"/>
</dbReference>
<dbReference type="InterPro" id="IPR003838">
    <property type="entry name" value="ABC3_permease_C"/>
</dbReference>